<reference evidence="1 2" key="1">
    <citation type="journal article" date="2019" name="Gut">
        <title>Antibiotics-induced monodominance of a novel gut bacterial order.</title>
        <authorList>
            <person name="Hildebrand F."/>
            <person name="Moitinho-Silva L."/>
            <person name="Blasche S."/>
            <person name="Jahn M.T."/>
            <person name="Gossmann T.I."/>
            <person name="Heuerta-Cepas J."/>
            <person name="Hercog R."/>
            <person name="Luetge M."/>
            <person name="Bahram M."/>
            <person name="Pryszlak A."/>
            <person name="Alves R.J."/>
            <person name="Waszak S.M."/>
            <person name="Zhu A."/>
            <person name="Ye L."/>
            <person name="Costea P.I."/>
            <person name="Aalvink S."/>
            <person name="Belzer C."/>
            <person name="Forslund S.K."/>
            <person name="Sunagawa S."/>
            <person name="Hentschel U."/>
            <person name="Merten C."/>
            <person name="Patil K.R."/>
            <person name="Benes V."/>
            <person name="Bork P."/>
        </authorList>
    </citation>
    <scope>NUCLEOTIDE SEQUENCE [LARGE SCALE GENOMIC DNA]</scope>
    <source>
        <strain evidence="1 2">HDS1380</strain>
    </source>
</reference>
<gene>
    <name evidence="1" type="ORF">ESZ91_05665</name>
</gene>
<protein>
    <submittedName>
        <fullName evidence="1">Uncharacterized protein</fullName>
    </submittedName>
</protein>
<name>A0A4Q2KB80_9FIRM</name>
<dbReference type="AlphaFoldDB" id="A0A4Q2KB80"/>
<proteinExistence type="predicted"/>
<evidence type="ECO:0000313" key="2">
    <source>
        <dbReference type="Proteomes" id="UP000291269"/>
    </source>
</evidence>
<dbReference type="EMBL" id="SDOZ01000002">
    <property type="protein sequence ID" value="RXZ61874.1"/>
    <property type="molecule type" value="Genomic_DNA"/>
</dbReference>
<keyword evidence="2" id="KW-1185">Reference proteome</keyword>
<comment type="caution">
    <text evidence="1">The sequence shown here is derived from an EMBL/GenBank/DDBJ whole genome shotgun (WGS) entry which is preliminary data.</text>
</comment>
<organism evidence="1 2">
    <name type="scientific">Candidatus Borkfalkia ceftriaxoniphila</name>
    <dbReference type="NCBI Taxonomy" id="2508949"/>
    <lineage>
        <taxon>Bacteria</taxon>
        <taxon>Bacillati</taxon>
        <taxon>Bacillota</taxon>
        <taxon>Clostridia</taxon>
        <taxon>Christensenellales</taxon>
        <taxon>Christensenellaceae</taxon>
        <taxon>Candidatus Borkfalkia</taxon>
    </lineage>
</organism>
<evidence type="ECO:0000313" key="1">
    <source>
        <dbReference type="EMBL" id="RXZ61874.1"/>
    </source>
</evidence>
<sequence length="92" mass="10972">MEEEQKNRCFRCENFDAYYIKKARDFKRAKFGYCAVQQKVVLNFESCKSYQLKRGWRSSKKAATMALNEILAEISAIRQVLRDNEEENFDDE</sequence>
<dbReference type="RefSeq" id="WP_129224983.1">
    <property type="nucleotide sequence ID" value="NZ_SDOZ01000002.1"/>
</dbReference>
<accession>A0A4Q2KB80</accession>
<dbReference type="Proteomes" id="UP000291269">
    <property type="component" value="Unassembled WGS sequence"/>
</dbReference>